<dbReference type="Proteomes" id="UP000019150">
    <property type="component" value="Chromosome"/>
</dbReference>
<dbReference type="OrthoDB" id="4564454at2"/>
<reference evidence="1 2" key="1">
    <citation type="journal article" date="2014" name="Appl. Environ. Microbiol.">
        <title>Insights into the Microbial Degradation of Rubber and Gutta-Percha by Analysis of the Complete Genome of Nocardia nova SH22a.</title>
        <authorList>
            <person name="Luo Q."/>
            <person name="Hiessl S."/>
            <person name="Poehlein A."/>
            <person name="Daniel R."/>
            <person name="Steinbuchel A."/>
        </authorList>
    </citation>
    <scope>NUCLEOTIDE SEQUENCE [LARGE SCALE GENOMIC DNA]</scope>
    <source>
        <strain evidence="1">SH22a</strain>
    </source>
</reference>
<sequence>MPEFTPDERDLLRDDLGRCIADPAAGIQYLQKGRETGGMHGFTYQYGADAILGQWRERIADAWRDDGKPWRWKDGQIVREARIAYPRLHRWCERLPADIRHRARVCGTVDPKNLPLERIVLAQLAQITLDAINLDDPEPPLFDPEETAHA</sequence>
<dbReference type="AlphaFoldDB" id="W5TB26"/>
<dbReference type="STRING" id="1415166.NONO_c17650"/>
<organism evidence="1 2">
    <name type="scientific">Nocardia nova SH22a</name>
    <dbReference type="NCBI Taxonomy" id="1415166"/>
    <lineage>
        <taxon>Bacteria</taxon>
        <taxon>Bacillati</taxon>
        <taxon>Actinomycetota</taxon>
        <taxon>Actinomycetes</taxon>
        <taxon>Mycobacteriales</taxon>
        <taxon>Nocardiaceae</taxon>
        <taxon>Nocardia</taxon>
    </lineage>
</organism>
<name>W5TB26_9NOCA</name>
<protein>
    <submittedName>
        <fullName evidence="1">Uncharacterized protein</fullName>
    </submittedName>
</protein>
<dbReference type="EMBL" id="CP006850">
    <property type="protein sequence ID" value="AHH16565.1"/>
    <property type="molecule type" value="Genomic_DNA"/>
</dbReference>
<dbReference type="RefSeq" id="WP_025348070.1">
    <property type="nucleotide sequence ID" value="NZ_CP006850.1"/>
</dbReference>
<dbReference type="HOGENOM" id="CLU_1738614_0_0_11"/>
<accession>W5TB26</accession>
<evidence type="ECO:0000313" key="2">
    <source>
        <dbReference type="Proteomes" id="UP000019150"/>
    </source>
</evidence>
<dbReference type="PATRIC" id="fig|1415166.3.peg.1787"/>
<gene>
    <name evidence="1" type="ORF">NONO_c17650</name>
</gene>
<dbReference type="eggNOG" id="ENOG5031GWM">
    <property type="taxonomic scope" value="Bacteria"/>
</dbReference>
<keyword evidence="2" id="KW-1185">Reference proteome</keyword>
<proteinExistence type="predicted"/>
<dbReference type="KEGG" id="nno:NONO_c17650"/>
<evidence type="ECO:0000313" key="1">
    <source>
        <dbReference type="EMBL" id="AHH16565.1"/>
    </source>
</evidence>